<name>A0ABQ6VA52_9MICO</name>
<accession>A0ABQ6VA52</accession>
<dbReference type="InterPro" id="IPR029044">
    <property type="entry name" value="Nucleotide-diphossugar_trans"/>
</dbReference>
<organism evidence="2 3">
    <name type="scientific">Microbacterium algeriense</name>
    <dbReference type="NCBI Taxonomy" id="2615184"/>
    <lineage>
        <taxon>Bacteria</taxon>
        <taxon>Bacillati</taxon>
        <taxon>Actinomycetota</taxon>
        <taxon>Actinomycetes</taxon>
        <taxon>Micrococcales</taxon>
        <taxon>Microbacteriaceae</taxon>
        <taxon>Microbacterium</taxon>
    </lineage>
</organism>
<reference evidence="3" key="1">
    <citation type="submission" date="2019-09" db="EMBL/GenBank/DDBJ databases">
        <title>Whole genome sequencing of Microbacterium maritypicum.</title>
        <authorList>
            <person name="Lenchi N."/>
        </authorList>
    </citation>
    <scope>NUCLEOTIDE SEQUENCE [LARGE SCALE GENOMIC DNA]</scope>
    <source>
        <strain evidence="3">G1</strain>
    </source>
</reference>
<dbReference type="RefSeq" id="WP_151458765.1">
    <property type="nucleotide sequence ID" value="NZ_CBDRDJ010000002.1"/>
</dbReference>
<evidence type="ECO:0000313" key="2">
    <source>
        <dbReference type="EMBL" id="KAB1867111.1"/>
    </source>
</evidence>
<protein>
    <submittedName>
        <fullName evidence="2">Glycosyltransferase</fullName>
    </submittedName>
</protein>
<evidence type="ECO:0000313" key="3">
    <source>
        <dbReference type="Proteomes" id="UP000478836"/>
    </source>
</evidence>
<comment type="caution">
    <text evidence="2">The sequence shown here is derived from an EMBL/GenBank/DDBJ whole genome shotgun (WGS) entry which is preliminary data.</text>
</comment>
<evidence type="ECO:0000259" key="1">
    <source>
        <dbReference type="Pfam" id="PF00535"/>
    </source>
</evidence>
<dbReference type="PANTHER" id="PTHR43179">
    <property type="entry name" value="RHAMNOSYLTRANSFERASE WBBL"/>
    <property type="match status" value="1"/>
</dbReference>
<gene>
    <name evidence="2" type="ORF">F6A08_04765</name>
</gene>
<keyword evidence="3" id="KW-1185">Reference proteome</keyword>
<dbReference type="Pfam" id="PF00535">
    <property type="entry name" value="Glycos_transf_2"/>
    <property type="match status" value="1"/>
</dbReference>
<dbReference type="SUPFAM" id="SSF53448">
    <property type="entry name" value="Nucleotide-diphospho-sugar transferases"/>
    <property type="match status" value="1"/>
</dbReference>
<dbReference type="PANTHER" id="PTHR43179:SF7">
    <property type="entry name" value="RHAMNOSYLTRANSFERASE WBBL"/>
    <property type="match status" value="1"/>
</dbReference>
<sequence length="328" mass="36841">MPTRHSQSWSVWARMLSSCTRRRSACGRYTARHTVPLMRSVSFPWARGTARRVEFGTLDIMPRTWSLITVTYNSAVPLRRYWSAERPANVEWVVVDNGSTDDSIEIATALGATVIAAETNLGFSAANNRGLQAATGEYIAFVNPDVRVGYPDLEELADAIDERGGLVSPQLLNADGTLQPNGRGAPLLLHKILNRATSRDQDNGYRLTAEPTERMNVFWLIGAVVAGDARTVRALGGWNERFFLYYEDKDLSIRAWRGGFDVTLVGSLRWTHGWARETTRFRLMPWVRELDSLFRFYTLYPEFLVGGAAVRRRHPLASERSGKLVGSD</sequence>
<dbReference type="EMBL" id="WAAO01000001">
    <property type="protein sequence ID" value="KAB1867111.1"/>
    <property type="molecule type" value="Genomic_DNA"/>
</dbReference>
<dbReference type="InterPro" id="IPR001173">
    <property type="entry name" value="Glyco_trans_2-like"/>
</dbReference>
<feature type="domain" description="Glycosyltransferase 2-like" evidence="1">
    <location>
        <begin position="66"/>
        <end position="183"/>
    </location>
</feature>
<dbReference type="GeneID" id="77475747"/>
<proteinExistence type="predicted"/>
<dbReference type="Proteomes" id="UP000478836">
    <property type="component" value="Unassembled WGS sequence"/>
</dbReference>
<dbReference type="Gene3D" id="3.90.550.10">
    <property type="entry name" value="Spore Coat Polysaccharide Biosynthesis Protein SpsA, Chain A"/>
    <property type="match status" value="1"/>
</dbReference>